<dbReference type="AlphaFoldDB" id="A0A6G8KXC7"/>
<dbReference type="EMBL" id="CP035810">
    <property type="protein sequence ID" value="QIN29160.1"/>
    <property type="molecule type" value="Genomic_DNA"/>
</dbReference>
<keyword evidence="1" id="KW-1133">Transmembrane helix</keyword>
<feature type="transmembrane region" description="Helical" evidence="1">
    <location>
        <begin position="167"/>
        <end position="189"/>
    </location>
</feature>
<organism evidence="2 3">
    <name type="scientific">Brevibacterium luteolum</name>
    <dbReference type="NCBI Taxonomy" id="199591"/>
    <lineage>
        <taxon>Bacteria</taxon>
        <taxon>Bacillati</taxon>
        <taxon>Actinomycetota</taxon>
        <taxon>Actinomycetes</taxon>
        <taxon>Micrococcales</taxon>
        <taxon>Brevibacteriaceae</taxon>
        <taxon>Brevibacterium</taxon>
    </lineage>
</organism>
<protein>
    <submittedName>
        <fullName evidence="2">Uncharacterized protein</fullName>
    </submittedName>
</protein>
<dbReference type="RefSeq" id="WP_165883591.1">
    <property type="nucleotide sequence ID" value="NZ_CP035810.1"/>
</dbReference>
<feature type="transmembrane region" description="Helical" evidence="1">
    <location>
        <begin position="209"/>
        <end position="227"/>
    </location>
</feature>
<feature type="transmembrane region" description="Helical" evidence="1">
    <location>
        <begin position="85"/>
        <end position="103"/>
    </location>
</feature>
<evidence type="ECO:0000313" key="3">
    <source>
        <dbReference type="Proteomes" id="UP000501518"/>
    </source>
</evidence>
<dbReference type="Proteomes" id="UP000501518">
    <property type="component" value="Chromosome"/>
</dbReference>
<feature type="transmembrane region" description="Helical" evidence="1">
    <location>
        <begin position="16"/>
        <end position="36"/>
    </location>
</feature>
<sequence>MTAGRDAALPSITRRLVWLGLALLVVDGFFLLADMLHRLHTTRGMFPVFAHPLWEGDPDGSLLEIWGYVKAVSGGIALVWLWRRLRAAPVLLAAGCVLFFIAADDSLRFHEEIGGAIAWNLGFPAMWNLRGQDFGELIFWAIAGSALLAWLIIAFRRSAPQPRRIVWFLVPPLAFLVFFAAIFDGIGPASRQWGWSTRARYLANWAESAGEQLSITALVLVIAYFIFMHLRNRGRGPVETQTVTD</sequence>
<keyword evidence="1" id="KW-0472">Membrane</keyword>
<proteinExistence type="predicted"/>
<accession>A0A6G8KXC7</accession>
<reference evidence="2 3" key="1">
    <citation type="submission" date="2019-02" db="EMBL/GenBank/DDBJ databases">
        <title>Complete Genome Sequence and Methylome Analysis of Brevibacterium luteolum NEB1784.</title>
        <authorList>
            <person name="Fomenkov A."/>
            <person name="Roberts R.J."/>
        </authorList>
    </citation>
    <scope>NUCLEOTIDE SEQUENCE [LARGE SCALE GENOMIC DNA]</scope>
    <source>
        <strain evidence="2 3">NEB1784</strain>
    </source>
</reference>
<evidence type="ECO:0000256" key="1">
    <source>
        <dbReference type="SAM" id="Phobius"/>
    </source>
</evidence>
<name>A0A6G8KXC7_9MICO</name>
<dbReference type="KEGG" id="blut:EW640_07660"/>
<keyword evidence="1" id="KW-0812">Transmembrane</keyword>
<gene>
    <name evidence="2" type="ORF">EW640_07660</name>
</gene>
<feature type="transmembrane region" description="Helical" evidence="1">
    <location>
        <begin position="137"/>
        <end position="155"/>
    </location>
</feature>
<evidence type="ECO:0000313" key="2">
    <source>
        <dbReference type="EMBL" id="QIN29160.1"/>
    </source>
</evidence>